<evidence type="ECO:0000313" key="9">
    <source>
        <dbReference type="Ensembl" id="ENSGMOP00000044807.1"/>
    </source>
</evidence>
<organism evidence="9 10">
    <name type="scientific">Gadus morhua</name>
    <name type="common">Atlantic cod</name>
    <dbReference type="NCBI Taxonomy" id="8049"/>
    <lineage>
        <taxon>Eukaryota</taxon>
        <taxon>Metazoa</taxon>
        <taxon>Chordata</taxon>
        <taxon>Craniata</taxon>
        <taxon>Vertebrata</taxon>
        <taxon>Euteleostomi</taxon>
        <taxon>Actinopterygii</taxon>
        <taxon>Neopterygii</taxon>
        <taxon>Teleostei</taxon>
        <taxon>Neoteleostei</taxon>
        <taxon>Acanthomorphata</taxon>
        <taxon>Zeiogadaria</taxon>
        <taxon>Gadariae</taxon>
        <taxon>Gadiformes</taxon>
        <taxon>Gadoidei</taxon>
        <taxon>Gadidae</taxon>
        <taxon>Gadus</taxon>
    </lineage>
</organism>
<dbReference type="GO" id="GO:0008270">
    <property type="term" value="F:zinc ion binding"/>
    <property type="evidence" value="ECO:0007669"/>
    <property type="project" value="UniProtKB-KW"/>
</dbReference>
<keyword evidence="2 4" id="KW-0863">Zinc-finger</keyword>
<feature type="domain" description="RING-type" evidence="6">
    <location>
        <begin position="14"/>
        <end position="54"/>
    </location>
</feature>
<dbReference type="Gene3D" id="2.60.120.920">
    <property type="match status" value="1"/>
</dbReference>
<evidence type="ECO:0000256" key="5">
    <source>
        <dbReference type="SAM" id="Coils"/>
    </source>
</evidence>
<dbReference type="Proteomes" id="UP000694546">
    <property type="component" value="Chromosome 21"/>
</dbReference>
<feature type="coiled-coil region" evidence="5">
    <location>
        <begin position="125"/>
        <end position="152"/>
    </location>
</feature>
<dbReference type="GeneTree" id="ENSGT00970000193390"/>
<dbReference type="InterPro" id="IPR017907">
    <property type="entry name" value="Znf_RING_CS"/>
</dbReference>
<dbReference type="SMART" id="SM00336">
    <property type="entry name" value="BBOX"/>
    <property type="match status" value="1"/>
</dbReference>
<dbReference type="InterPro" id="IPR043136">
    <property type="entry name" value="B30.2/SPRY_sf"/>
</dbReference>
<dbReference type="SUPFAM" id="SSF49899">
    <property type="entry name" value="Concanavalin A-like lectins/glucanases"/>
    <property type="match status" value="1"/>
</dbReference>
<feature type="domain" description="B box-type" evidence="7">
    <location>
        <begin position="83"/>
        <end position="124"/>
    </location>
</feature>
<evidence type="ECO:0000259" key="6">
    <source>
        <dbReference type="PROSITE" id="PS50089"/>
    </source>
</evidence>
<dbReference type="InterPro" id="IPR000315">
    <property type="entry name" value="Znf_B-box"/>
</dbReference>
<accession>A0A8C5BB61</accession>
<keyword evidence="5" id="KW-0175">Coiled coil</keyword>
<evidence type="ECO:0000259" key="8">
    <source>
        <dbReference type="PROSITE" id="PS50188"/>
    </source>
</evidence>
<dbReference type="PROSITE" id="PS50119">
    <property type="entry name" value="ZF_BBOX"/>
    <property type="match status" value="1"/>
</dbReference>
<protein>
    <submittedName>
        <fullName evidence="9">Zinc-binding protein A33-like</fullName>
    </submittedName>
</protein>
<dbReference type="InterPro" id="IPR050143">
    <property type="entry name" value="TRIM/RBCC"/>
</dbReference>
<proteinExistence type="predicted"/>
<keyword evidence="3" id="KW-0862">Zinc</keyword>
<dbReference type="SMART" id="SM00184">
    <property type="entry name" value="RING"/>
    <property type="match status" value="1"/>
</dbReference>
<dbReference type="InterPro" id="IPR001841">
    <property type="entry name" value="Znf_RING"/>
</dbReference>
<evidence type="ECO:0000256" key="3">
    <source>
        <dbReference type="ARBA" id="ARBA00022833"/>
    </source>
</evidence>
<evidence type="ECO:0000256" key="1">
    <source>
        <dbReference type="ARBA" id="ARBA00022723"/>
    </source>
</evidence>
<dbReference type="SUPFAM" id="SSF57845">
    <property type="entry name" value="B-box zinc-binding domain"/>
    <property type="match status" value="1"/>
</dbReference>
<dbReference type="InterPro" id="IPR013320">
    <property type="entry name" value="ConA-like_dom_sf"/>
</dbReference>
<dbReference type="InterPro" id="IPR013083">
    <property type="entry name" value="Znf_RING/FYVE/PHD"/>
</dbReference>
<dbReference type="SUPFAM" id="SSF57850">
    <property type="entry name" value="RING/U-box"/>
    <property type="match status" value="1"/>
</dbReference>
<dbReference type="Gene3D" id="3.30.40.10">
    <property type="entry name" value="Zinc/RING finger domain, C3HC4 (zinc finger)"/>
    <property type="match status" value="1"/>
</dbReference>
<evidence type="ECO:0000313" key="10">
    <source>
        <dbReference type="Proteomes" id="UP000694546"/>
    </source>
</evidence>
<dbReference type="InterPro" id="IPR001870">
    <property type="entry name" value="B30.2/SPRY"/>
</dbReference>
<feature type="domain" description="B30.2/SPRY" evidence="8">
    <location>
        <begin position="271"/>
        <end position="448"/>
    </location>
</feature>
<dbReference type="Ensembl" id="ENSGMOT00000050635.1">
    <property type="protein sequence ID" value="ENSGMOP00000044807.1"/>
    <property type="gene ID" value="ENSGMOG00000025266.1"/>
</dbReference>
<dbReference type="Gene3D" id="3.30.160.60">
    <property type="entry name" value="Classic Zinc Finger"/>
    <property type="match status" value="1"/>
</dbReference>
<dbReference type="PROSITE" id="PS50188">
    <property type="entry name" value="B302_SPRY"/>
    <property type="match status" value="1"/>
</dbReference>
<reference evidence="9" key="2">
    <citation type="submission" date="2025-09" db="UniProtKB">
        <authorList>
            <consortium name="Ensembl"/>
        </authorList>
    </citation>
    <scope>IDENTIFICATION</scope>
</reference>
<keyword evidence="10" id="KW-1185">Reference proteome</keyword>
<keyword evidence="1" id="KW-0479">Metal-binding</keyword>
<name>A0A8C5BB61_GADMO</name>
<dbReference type="PROSITE" id="PS50089">
    <property type="entry name" value="ZF_RING_2"/>
    <property type="match status" value="1"/>
</dbReference>
<dbReference type="AlphaFoldDB" id="A0A8C5BB61"/>
<dbReference type="PROSITE" id="PS00518">
    <property type="entry name" value="ZF_RING_1"/>
    <property type="match status" value="1"/>
</dbReference>
<sequence>MATSSSHLKEDCLCPVCHDLYRDPILLMCGHSFCRNCIQEWRTQKGIKTCPVCQEMCSFDLPPRNLALKNLTDCLREEASRQTAEDLCETHGEKLKLFCVDHQKPICVICRDAKDHKKHQCVPINEAAEDNKKELRIALMHLRTKLSKFKEEKLTCDQMYTHIQKQAEQTEENIKGEFKKLDQFLRAEEAACIDGLRKEADKKSQAMQIRRTNLIAETSSISKTVKAADKDLEAAHLSFMINYEAIKKSAQCTLPDPETPSGALIDEAKHRGNLLFHVWKKMKSIIQYTPFCLDPNTAHRIVSKDLMSLTTNFGSRVVPSNPERRMQVDVLGSTGLSSGIHYWDVQLGDSWQIGVTTKDDEETQAGLFTCSTFIGECTLGRSGYGPLIRAEYFPKKIRVQFEQDKGKLLFYDLDTKKVISTITRKFMGLYFPFFSGDVKLILQCPPLV</sequence>
<evidence type="ECO:0000256" key="2">
    <source>
        <dbReference type="ARBA" id="ARBA00022771"/>
    </source>
</evidence>
<dbReference type="Pfam" id="PF13445">
    <property type="entry name" value="zf-RING_UBOX"/>
    <property type="match status" value="1"/>
</dbReference>
<gene>
    <name evidence="9" type="primary">LOC115534196</name>
</gene>
<evidence type="ECO:0000259" key="7">
    <source>
        <dbReference type="PROSITE" id="PS50119"/>
    </source>
</evidence>
<dbReference type="Pfam" id="PF00643">
    <property type="entry name" value="zf-B_box"/>
    <property type="match status" value="1"/>
</dbReference>
<dbReference type="PANTHER" id="PTHR24103">
    <property type="entry name" value="E3 UBIQUITIN-PROTEIN LIGASE TRIM"/>
    <property type="match status" value="1"/>
</dbReference>
<reference evidence="9" key="1">
    <citation type="submission" date="2025-08" db="UniProtKB">
        <authorList>
            <consortium name="Ensembl"/>
        </authorList>
    </citation>
    <scope>IDENTIFICATION</scope>
</reference>
<dbReference type="InterPro" id="IPR027370">
    <property type="entry name" value="Znf-RING_euk"/>
</dbReference>
<evidence type="ECO:0000256" key="4">
    <source>
        <dbReference type="PROSITE-ProRule" id="PRU00024"/>
    </source>
</evidence>